<organism evidence="2">
    <name type="scientific">hydrothermal vent metagenome</name>
    <dbReference type="NCBI Taxonomy" id="652676"/>
    <lineage>
        <taxon>unclassified sequences</taxon>
        <taxon>metagenomes</taxon>
        <taxon>ecological metagenomes</taxon>
    </lineage>
</organism>
<dbReference type="PANTHER" id="PTHR47245:SF2">
    <property type="entry name" value="PEPTIDYL-PROLYL CIS-TRANS ISOMERASE HP_0175-RELATED"/>
    <property type="match status" value="1"/>
</dbReference>
<dbReference type="SUPFAM" id="SSF54534">
    <property type="entry name" value="FKBP-like"/>
    <property type="match status" value="1"/>
</dbReference>
<dbReference type="InterPro" id="IPR000297">
    <property type="entry name" value="PPIase_PpiC"/>
</dbReference>
<dbReference type="EC" id="5.2.1.8" evidence="2"/>
<dbReference type="PANTHER" id="PTHR47245">
    <property type="entry name" value="PEPTIDYLPROLYL ISOMERASE"/>
    <property type="match status" value="1"/>
</dbReference>
<dbReference type="InterPro" id="IPR050245">
    <property type="entry name" value="PrsA_foldase"/>
</dbReference>
<name>A0A3B0X5Z0_9ZZZZ</name>
<dbReference type="InterPro" id="IPR027304">
    <property type="entry name" value="Trigger_fact/SurA_dom_sf"/>
</dbReference>
<protein>
    <submittedName>
        <fullName evidence="2">Survival protein SurA (Peptidyl-prolyl cis-trans isomerase SurA)</fullName>
        <ecNumber evidence="2">5.2.1.8</ecNumber>
    </submittedName>
</protein>
<dbReference type="AlphaFoldDB" id="A0A3B0X5Z0"/>
<dbReference type="GO" id="GO:0003755">
    <property type="term" value="F:peptidyl-prolyl cis-trans isomerase activity"/>
    <property type="evidence" value="ECO:0007669"/>
    <property type="project" value="UniProtKB-EC"/>
</dbReference>
<accession>A0A3B0X5Z0</accession>
<dbReference type="InterPro" id="IPR046357">
    <property type="entry name" value="PPIase_dom_sf"/>
</dbReference>
<proteinExistence type="predicted"/>
<dbReference type="Gene3D" id="3.10.50.40">
    <property type="match status" value="1"/>
</dbReference>
<feature type="domain" description="PpiC" evidence="1">
    <location>
        <begin position="131"/>
        <end position="233"/>
    </location>
</feature>
<dbReference type="PROSITE" id="PS01096">
    <property type="entry name" value="PPIC_PPIASE_1"/>
    <property type="match status" value="1"/>
</dbReference>
<dbReference type="EMBL" id="UOFG01000098">
    <property type="protein sequence ID" value="VAW59803.1"/>
    <property type="molecule type" value="Genomic_DNA"/>
</dbReference>
<reference evidence="2" key="1">
    <citation type="submission" date="2018-06" db="EMBL/GenBank/DDBJ databases">
        <authorList>
            <person name="Zhirakovskaya E."/>
        </authorList>
    </citation>
    <scope>NUCLEOTIDE SEQUENCE</scope>
</reference>
<dbReference type="PROSITE" id="PS51257">
    <property type="entry name" value="PROKAR_LIPOPROTEIN"/>
    <property type="match status" value="1"/>
</dbReference>
<dbReference type="Pfam" id="PF00639">
    <property type="entry name" value="Rotamase"/>
    <property type="match status" value="1"/>
</dbReference>
<evidence type="ECO:0000259" key="1">
    <source>
        <dbReference type="PROSITE" id="PS50198"/>
    </source>
</evidence>
<gene>
    <name evidence="2" type="ORF">MNBD_GAMMA11-2301</name>
</gene>
<evidence type="ECO:0000313" key="2">
    <source>
        <dbReference type="EMBL" id="VAW59803.1"/>
    </source>
</evidence>
<keyword evidence="2" id="KW-0413">Isomerase</keyword>
<dbReference type="PROSITE" id="PS50198">
    <property type="entry name" value="PPIC_PPIASE_2"/>
    <property type="match status" value="1"/>
</dbReference>
<dbReference type="InterPro" id="IPR023058">
    <property type="entry name" value="PPIase_PpiC_CS"/>
</dbReference>
<sequence length="275" mass="31033">MSRKIMSGKIVILTLLVALLSACSGGGESIGKINGDNISIEQFDAWLKFKRIAIKDDKHRAELIKQYLEREALMRMVADKEVLDKALLEAEINDFKQQMVISRYFEKYLKDAVTDQAVQNFYVANAKSYEHKQAHIAHILFRLNKSMNDNERLARLTAAREVYSKLKASGDFATLAKDNSEDKHSAKKGGDLGWLKFGAINQGFSEVAFALEEGQYSEPFETPFGYHIVKLLGKPKTVKKPLDAVKGDIRYKLRQQAKAAEMEKIQSSIKIEVKG</sequence>
<dbReference type="SUPFAM" id="SSF109998">
    <property type="entry name" value="Triger factor/SurA peptide-binding domain-like"/>
    <property type="match status" value="1"/>
</dbReference>